<keyword evidence="3" id="KW-1185">Reference proteome</keyword>
<dbReference type="RefSeq" id="XP_007914962.1">
    <property type="nucleotide sequence ID" value="XM_007916771.1"/>
</dbReference>
<protein>
    <submittedName>
        <fullName evidence="2">Uncharacterized protein</fullName>
    </submittedName>
</protein>
<dbReference type="OrthoDB" id="3944128at2759"/>
<gene>
    <name evidence="2" type="ORF">UCRPA7_4190</name>
</gene>
<evidence type="ECO:0000313" key="2">
    <source>
        <dbReference type="EMBL" id="EOO00295.1"/>
    </source>
</evidence>
<dbReference type="EMBL" id="KB933100">
    <property type="protein sequence ID" value="EOO00295.1"/>
    <property type="molecule type" value="Genomic_DNA"/>
</dbReference>
<feature type="signal peptide" evidence="1">
    <location>
        <begin position="1"/>
        <end position="24"/>
    </location>
</feature>
<evidence type="ECO:0000256" key="1">
    <source>
        <dbReference type="SAM" id="SignalP"/>
    </source>
</evidence>
<keyword evidence="1" id="KW-0732">Signal</keyword>
<organism evidence="2 3">
    <name type="scientific">Phaeoacremonium minimum (strain UCR-PA7)</name>
    <name type="common">Esca disease fungus</name>
    <name type="synonym">Togninia minima</name>
    <dbReference type="NCBI Taxonomy" id="1286976"/>
    <lineage>
        <taxon>Eukaryota</taxon>
        <taxon>Fungi</taxon>
        <taxon>Dikarya</taxon>
        <taxon>Ascomycota</taxon>
        <taxon>Pezizomycotina</taxon>
        <taxon>Sordariomycetes</taxon>
        <taxon>Sordariomycetidae</taxon>
        <taxon>Togniniales</taxon>
        <taxon>Togniniaceae</taxon>
        <taxon>Phaeoacremonium</taxon>
    </lineage>
</organism>
<dbReference type="GeneID" id="19324615"/>
<dbReference type="eggNOG" id="ENOG502RM4I">
    <property type="taxonomic scope" value="Eukaryota"/>
</dbReference>
<dbReference type="AlphaFoldDB" id="R8BLY2"/>
<dbReference type="HOGENOM" id="CLU_826873_0_0_1"/>
<name>R8BLY2_PHAM7</name>
<evidence type="ECO:0000313" key="3">
    <source>
        <dbReference type="Proteomes" id="UP000014074"/>
    </source>
</evidence>
<sequence>MLSPSSTWASLGLALILCIQGSFGDVHPRQSPNVTEIETETTVIYDPSCSSDVTIIDKTTILSPTTVPVTHYVSVPVTHYVDVTYYVNITSTSTFVESITESTTTTLHYTVSTTETDLETVSFTETDLDTVSITETDLKTITNTETDLVTITNTETDSTTITETTYTTTTIFSTTYDPCPTTCSISAGTVNLYFWPTDRPYSYPTTYVDTNLGYTFVSPSVYMYIPTAVGTNSLGLVGPSTSKWMLPLDLFEVSTIVDGSITRQLTLSDLGTDCPQTADPTAIATMVDSRCDPILAAPKQVSSWAYPCNACGRFGLFDPPNPSPNNYSHPGSYTHS</sequence>
<dbReference type="Proteomes" id="UP000014074">
    <property type="component" value="Unassembled WGS sequence"/>
</dbReference>
<accession>R8BLY2</accession>
<feature type="chain" id="PRO_5004452157" evidence="1">
    <location>
        <begin position="25"/>
        <end position="336"/>
    </location>
</feature>
<dbReference type="KEGG" id="tmn:UCRPA7_4190"/>
<proteinExistence type="predicted"/>
<reference evidence="3" key="1">
    <citation type="journal article" date="2013" name="Genome Announc.">
        <title>Draft genome sequence of the ascomycete Phaeoacremonium aleophilum strain UCR-PA7, a causal agent of the esca disease complex in grapevines.</title>
        <authorList>
            <person name="Blanco-Ulate B."/>
            <person name="Rolshausen P."/>
            <person name="Cantu D."/>
        </authorList>
    </citation>
    <scope>NUCLEOTIDE SEQUENCE [LARGE SCALE GENOMIC DNA]</scope>
    <source>
        <strain evidence="3">UCR-PA7</strain>
    </source>
</reference>